<dbReference type="AlphaFoldDB" id="A0A381XE47"/>
<reference evidence="1" key="1">
    <citation type="submission" date="2018-05" db="EMBL/GenBank/DDBJ databases">
        <authorList>
            <person name="Lanie J.A."/>
            <person name="Ng W.-L."/>
            <person name="Kazmierczak K.M."/>
            <person name="Andrzejewski T.M."/>
            <person name="Davidsen T.M."/>
            <person name="Wayne K.J."/>
            <person name="Tettelin H."/>
            <person name="Glass J.I."/>
            <person name="Rusch D."/>
            <person name="Podicherti R."/>
            <person name="Tsui H.-C.T."/>
            <person name="Winkler M.E."/>
        </authorList>
    </citation>
    <scope>NUCLEOTIDE SEQUENCE</scope>
</reference>
<sequence length="26" mass="2926">MIITRNLTKVQETLGEAINRNPAMVI</sequence>
<gene>
    <name evidence="1" type="ORF">METZ01_LOCUS115880</name>
</gene>
<dbReference type="EMBL" id="UINC01014854">
    <property type="protein sequence ID" value="SVA63026.1"/>
    <property type="molecule type" value="Genomic_DNA"/>
</dbReference>
<evidence type="ECO:0000313" key="1">
    <source>
        <dbReference type="EMBL" id="SVA63026.1"/>
    </source>
</evidence>
<protein>
    <submittedName>
        <fullName evidence="1">Uncharacterized protein</fullName>
    </submittedName>
</protein>
<organism evidence="1">
    <name type="scientific">marine metagenome</name>
    <dbReference type="NCBI Taxonomy" id="408172"/>
    <lineage>
        <taxon>unclassified sequences</taxon>
        <taxon>metagenomes</taxon>
        <taxon>ecological metagenomes</taxon>
    </lineage>
</organism>
<accession>A0A381XE47</accession>
<proteinExistence type="predicted"/>
<name>A0A381XE47_9ZZZZ</name>